<dbReference type="Proteomes" id="UP001597399">
    <property type="component" value="Unassembled WGS sequence"/>
</dbReference>
<accession>A0ABW5S0K1</accession>
<proteinExistence type="predicted"/>
<evidence type="ECO:0000256" key="1">
    <source>
        <dbReference type="SAM" id="SignalP"/>
    </source>
</evidence>
<gene>
    <name evidence="2" type="ORF">ACFSUE_04400</name>
</gene>
<name>A0ABW5S0K1_9BACL</name>
<feature type="signal peptide" evidence="1">
    <location>
        <begin position="1"/>
        <end position="24"/>
    </location>
</feature>
<comment type="caution">
    <text evidence="2">The sequence shown here is derived from an EMBL/GenBank/DDBJ whole genome shotgun (WGS) entry which is preliminary data.</text>
</comment>
<evidence type="ECO:0000313" key="3">
    <source>
        <dbReference type="Proteomes" id="UP001597399"/>
    </source>
</evidence>
<organism evidence="2 3">
    <name type="scientific">Sporolactobacillus shoreicorticis</name>
    <dbReference type="NCBI Taxonomy" id="1923877"/>
    <lineage>
        <taxon>Bacteria</taxon>
        <taxon>Bacillati</taxon>
        <taxon>Bacillota</taxon>
        <taxon>Bacilli</taxon>
        <taxon>Bacillales</taxon>
        <taxon>Sporolactobacillaceae</taxon>
        <taxon>Sporolactobacillus</taxon>
    </lineage>
</organism>
<sequence length="130" mass="13898">MKKLLRLITAVALSLGIVSGAALPQEIIPAAPQNVAYAKSYPIKVVSSHLSLHRGNVAYVTIKGKPRARGTISVVYKSGRSKAKGLQAKVSNKSGIITWSWLVGGNTTKKTYTIHVSLGGRTKPLKLHVK</sequence>
<protein>
    <recommendedName>
        <fullName evidence="4">Big-1 domain-containing protein</fullName>
    </recommendedName>
</protein>
<keyword evidence="3" id="KW-1185">Reference proteome</keyword>
<dbReference type="EMBL" id="JBHUMQ010000011">
    <property type="protein sequence ID" value="MFD2692873.1"/>
    <property type="molecule type" value="Genomic_DNA"/>
</dbReference>
<reference evidence="3" key="1">
    <citation type="journal article" date="2019" name="Int. J. Syst. Evol. Microbiol.">
        <title>The Global Catalogue of Microorganisms (GCM) 10K type strain sequencing project: providing services to taxonomists for standard genome sequencing and annotation.</title>
        <authorList>
            <consortium name="The Broad Institute Genomics Platform"/>
            <consortium name="The Broad Institute Genome Sequencing Center for Infectious Disease"/>
            <person name="Wu L."/>
            <person name="Ma J."/>
        </authorList>
    </citation>
    <scope>NUCLEOTIDE SEQUENCE [LARGE SCALE GENOMIC DNA]</scope>
    <source>
        <strain evidence="3">TISTR 2466</strain>
    </source>
</reference>
<feature type="chain" id="PRO_5045694485" description="Big-1 domain-containing protein" evidence="1">
    <location>
        <begin position="25"/>
        <end position="130"/>
    </location>
</feature>
<evidence type="ECO:0000313" key="2">
    <source>
        <dbReference type="EMBL" id="MFD2692873.1"/>
    </source>
</evidence>
<evidence type="ECO:0008006" key="4">
    <source>
        <dbReference type="Google" id="ProtNLM"/>
    </source>
</evidence>
<dbReference type="RefSeq" id="WP_253065113.1">
    <property type="nucleotide sequence ID" value="NZ_JAMXWM010000036.1"/>
</dbReference>
<keyword evidence="1" id="KW-0732">Signal</keyword>